<evidence type="ECO:0000313" key="2">
    <source>
        <dbReference type="EMBL" id="GAH64961.1"/>
    </source>
</evidence>
<protein>
    <recommendedName>
        <fullName evidence="1">GMT-like wHTH domain-containing protein</fullName>
    </recommendedName>
</protein>
<accession>X1H489</accession>
<reference evidence="2" key="1">
    <citation type="journal article" date="2014" name="Front. Microbiol.">
        <title>High frequency of phylogenetically diverse reductive dehalogenase-homologous genes in deep subseafloor sedimentary metagenomes.</title>
        <authorList>
            <person name="Kawai M."/>
            <person name="Futagami T."/>
            <person name="Toyoda A."/>
            <person name="Takaki Y."/>
            <person name="Nishi S."/>
            <person name="Hori S."/>
            <person name="Arai W."/>
            <person name="Tsubouchi T."/>
            <person name="Morono Y."/>
            <person name="Uchiyama I."/>
            <person name="Ito T."/>
            <person name="Fujiyama A."/>
            <person name="Inagaki F."/>
            <person name="Takami H."/>
        </authorList>
    </citation>
    <scope>NUCLEOTIDE SEQUENCE</scope>
    <source>
        <strain evidence="2">Expedition CK06-06</strain>
    </source>
</reference>
<comment type="caution">
    <text evidence="2">The sequence shown here is derived from an EMBL/GenBank/DDBJ whole genome shotgun (WGS) entry which is preliminary data.</text>
</comment>
<proteinExistence type="predicted"/>
<gene>
    <name evidence="2" type="ORF">S03H2_42753</name>
</gene>
<name>X1H489_9ZZZZ</name>
<evidence type="ECO:0000259" key="1">
    <source>
        <dbReference type="Pfam" id="PF22560"/>
    </source>
</evidence>
<organism evidence="2">
    <name type="scientific">marine sediment metagenome</name>
    <dbReference type="NCBI Taxonomy" id="412755"/>
    <lineage>
        <taxon>unclassified sequences</taxon>
        <taxon>metagenomes</taxon>
        <taxon>ecological metagenomes</taxon>
    </lineage>
</organism>
<dbReference type="EMBL" id="BARU01026629">
    <property type="protein sequence ID" value="GAH64961.1"/>
    <property type="molecule type" value="Genomic_DNA"/>
</dbReference>
<dbReference type="AlphaFoldDB" id="X1H489"/>
<dbReference type="InterPro" id="IPR054339">
    <property type="entry name" value="GMT_wHTH"/>
</dbReference>
<sequence>YNPAQPMLFQIEPDYDQLKKTIIENFKKKSVSVEELENFILTQTPFRETHYKKQILAPMEKAEEINVESLNPKRRKFTFPRDSIIEFL</sequence>
<dbReference type="Pfam" id="PF22560">
    <property type="entry name" value="GMT-wHTH"/>
    <property type="match status" value="1"/>
</dbReference>
<feature type="domain" description="GMT-like wHTH" evidence="1">
    <location>
        <begin position="6"/>
        <end position="69"/>
    </location>
</feature>
<feature type="non-terminal residue" evidence="2">
    <location>
        <position position="1"/>
    </location>
</feature>